<keyword evidence="3 4" id="KW-0934">Plastid</keyword>
<dbReference type="GO" id="GO:0015031">
    <property type="term" value="P:protein transport"/>
    <property type="evidence" value="ECO:0007669"/>
    <property type="project" value="InterPro"/>
</dbReference>
<keyword evidence="2 4" id="KW-0150">Chloroplast</keyword>
<geneLocation type="chloroplast" evidence="4"/>
<name>A0A1Z1M1B6_9FLOR</name>
<evidence type="ECO:0000256" key="2">
    <source>
        <dbReference type="ARBA" id="ARBA00022528"/>
    </source>
</evidence>
<reference evidence="4" key="1">
    <citation type="journal article" date="2017" name="J. Phycol.">
        <title>Analysis of chloroplast genomes and a supermatrix inform reclassification of the Rhodomelaceae (Rhodophyta).</title>
        <authorList>
            <person name="Diaz-Tapia P."/>
            <person name="Maggs C.A."/>
            <person name="West J.A."/>
            <person name="Verbruggen H."/>
        </authorList>
    </citation>
    <scope>NUCLEOTIDE SEQUENCE</scope>
    <source>
        <strain evidence="4">HV1445</strain>
    </source>
</reference>
<dbReference type="Pfam" id="PF04278">
    <property type="entry name" value="Tic22"/>
    <property type="match status" value="1"/>
</dbReference>
<gene>
    <name evidence="4" type="primary">ycf80</name>
</gene>
<accession>A0A1Z1M1B6</accession>
<dbReference type="InterPro" id="IPR007378">
    <property type="entry name" value="Tic22-like"/>
</dbReference>
<evidence type="ECO:0000256" key="1">
    <source>
        <dbReference type="ARBA" id="ARBA00004229"/>
    </source>
</evidence>
<dbReference type="PANTHER" id="PTHR33926">
    <property type="entry name" value="PROTEIN TIC 22, CHLOROPLASTIC"/>
    <property type="match status" value="1"/>
</dbReference>
<evidence type="ECO:0000313" key="4">
    <source>
        <dbReference type="EMBL" id="ARW59553.1"/>
    </source>
</evidence>
<evidence type="ECO:0000256" key="3">
    <source>
        <dbReference type="ARBA" id="ARBA00022640"/>
    </source>
</evidence>
<sequence length="484" mass="57729">MILFNKTFQNNYDKLGLHNYNFIKFAPQDYHNLAIKKTELKKNHFPLVFITGNNSLFSQSINLDNLEYKFISYNFWRKFINYYWQETIFISLSNQLSTSYIEKLKSKNLYTYYNSKYKLLLNGFTKNLISGKIPILLNSDMVKNNFNELNNKIYIEYIWKKGLNWYLFSAFSRLICLKKDVFNKISSCHINKVELNSLPVFYVNNDARKIVLSESSDQIGAKKKFLHYLSQSLNFSFLSNAYLRKAYIGLIFISYKDALEYKNYVTHKYLKSSGDANLNLFVSPVDLCYKFLNETFYNKEFRLIPDLKEISNLLHKYRYYKNVFIDNNQTCGKNYFQGQPIYLIKPFFINDSNTKEKRKINYSYKLKKENKLFSYQAVFFNYKTAIFAWNKFKSENNFYRLPSKPNIHVLSLENFLKNSEKFQDSNYSNFIFIPSSQTYNFVKQQQIVDNNSSLTYFLTIRGFNIKNLCKKILLSLTRKHPVNI</sequence>
<dbReference type="RefSeq" id="YP_009391409.1">
    <property type="nucleotide sequence ID" value="NC_035258.1"/>
</dbReference>
<dbReference type="PANTHER" id="PTHR33926:SF4">
    <property type="entry name" value="PROTEIN TIC 22, CHLOROPLASTIC"/>
    <property type="match status" value="1"/>
</dbReference>
<organism evidence="4">
    <name type="scientific">Platysiphonia delicata</name>
    <dbReference type="NCBI Taxonomy" id="2006979"/>
    <lineage>
        <taxon>Eukaryota</taxon>
        <taxon>Rhodophyta</taxon>
        <taxon>Florideophyceae</taxon>
        <taxon>Rhodymeniophycidae</taxon>
        <taxon>Ceramiales</taxon>
        <taxon>Delesseriaceae</taxon>
        <taxon>Platysiphonia</taxon>
    </lineage>
</organism>
<comment type="subcellular location">
    <subcellularLocation>
        <location evidence="1">Plastid</location>
        <location evidence="1">Chloroplast</location>
    </subcellularLocation>
</comment>
<protein>
    <submittedName>
        <fullName evidence="4">Uncharacterized protein</fullName>
    </submittedName>
</protein>
<dbReference type="GeneID" id="33353010"/>
<dbReference type="EMBL" id="MF101409">
    <property type="protein sequence ID" value="ARW59553.1"/>
    <property type="molecule type" value="Genomic_DNA"/>
</dbReference>
<dbReference type="AlphaFoldDB" id="A0A1Z1M1B6"/>
<dbReference type="GO" id="GO:0009507">
    <property type="term" value="C:chloroplast"/>
    <property type="evidence" value="ECO:0007669"/>
    <property type="project" value="UniProtKB-SubCell"/>
</dbReference>
<proteinExistence type="predicted"/>